<accession>A0ABN2I709</accession>
<evidence type="ECO:0000256" key="1">
    <source>
        <dbReference type="ARBA" id="ARBA00022723"/>
    </source>
</evidence>
<dbReference type="Pfam" id="PF09243">
    <property type="entry name" value="Rsm22"/>
    <property type="match status" value="1"/>
</dbReference>
<keyword evidence="6" id="KW-1185">Reference proteome</keyword>
<dbReference type="SUPFAM" id="SSF53335">
    <property type="entry name" value="S-adenosyl-L-methionine-dependent methyltransferases"/>
    <property type="match status" value="1"/>
</dbReference>
<evidence type="ECO:0000256" key="4">
    <source>
        <dbReference type="ARBA" id="ARBA00023014"/>
    </source>
</evidence>
<reference evidence="5 6" key="1">
    <citation type="journal article" date="2019" name="Int. J. Syst. Evol. Microbiol.">
        <title>The Global Catalogue of Microorganisms (GCM) 10K type strain sequencing project: providing services to taxonomists for standard genome sequencing and annotation.</title>
        <authorList>
            <consortium name="The Broad Institute Genomics Platform"/>
            <consortium name="The Broad Institute Genome Sequencing Center for Infectious Disease"/>
            <person name="Wu L."/>
            <person name="Ma J."/>
        </authorList>
    </citation>
    <scope>NUCLEOTIDE SEQUENCE [LARGE SCALE GENOMIC DNA]</scope>
    <source>
        <strain evidence="5 6">JCM 14718</strain>
    </source>
</reference>
<dbReference type="InterPro" id="IPR052571">
    <property type="entry name" value="Mt_RNA_Methyltransferase"/>
</dbReference>
<evidence type="ECO:0000313" key="5">
    <source>
        <dbReference type="EMBL" id="GAA1699234.1"/>
    </source>
</evidence>
<dbReference type="InterPro" id="IPR015324">
    <property type="entry name" value="Ribosomal_Rsm22-like"/>
</dbReference>
<dbReference type="InterPro" id="IPR029063">
    <property type="entry name" value="SAM-dependent_MTases_sf"/>
</dbReference>
<dbReference type="EMBL" id="BAAANY010000022">
    <property type="protein sequence ID" value="GAA1699234.1"/>
    <property type="molecule type" value="Genomic_DNA"/>
</dbReference>
<proteinExistence type="predicted"/>
<keyword evidence="1" id="KW-0479">Metal-binding</keyword>
<evidence type="ECO:0000256" key="2">
    <source>
        <dbReference type="ARBA" id="ARBA00022946"/>
    </source>
</evidence>
<keyword evidence="2" id="KW-0809">Transit peptide</keyword>
<protein>
    <submittedName>
        <fullName evidence="5">Small ribosomal subunit Rsm22 family protein</fullName>
    </submittedName>
</protein>
<evidence type="ECO:0000313" key="6">
    <source>
        <dbReference type="Proteomes" id="UP001500618"/>
    </source>
</evidence>
<sequence>MRSGIQVAPDTLLGVPVPPPKLMAALDDLAAGVSAQRLAAEVDRWQARYHDPAADLSHAAQLRPEQAIAYAVYRMPATYAATATALSALAAAIPNLAPATLLDLGSGAGAATWAAAETFASLQESIALERDPEMTAVARRLPPALDRVSGQLADLSAIKEFPTIDLAIAGYSLNELSPSTVDTVLSRLALSANTVLIVEPGTPRGFAVVRQARERLVSLGMSVAAPCPHDDTCPIVDPDWCHFSVRLPRSALHRRVKKADLGYEDEKFSYVAATRLPVHPANARVLRHPQVRSGHILLRLCTDSDGLTDVTVSKRQGDTYKRARRISWGEPW</sequence>
<dbReference type="PANTHER" id="PTHR13184">
    <property type="entry name" value="37S RIBOSOMAL PROTEIN S22"/>
    <property type="match status" value="1"/>
</dbReference>
<keyword evidence="3" id="KW-0408">Iron</keyword>
<gene>
    <name evidence="5" type="ORF">GCM10009765_55800</name>
</gene>
<dbReference type="PANTHER" id="PTHR13184:SF5">
    <property type="entry name" value="METHYLTRANSFERASE-LIKE PROTEIN 17, MITOCHONDRIAL"/>
    <property type="match status" value="1"/>
</dbReference>
<dbReference type="Gene3D" id="3.40.50.150">
    <property type="entry name" value="Vaccinia Virus protein VP39"/>
    <property type="match status" value="1"/>
</dbReference>
<evidence type="ECO:0000256" key="3">
    <source>
        <dbReference type="ARBA" id="ARBA00023004"/>
    </source>
</evidence>
<organism evidence="5 6">
    <name type="scientific">Fodinicola feengrottensis</name>
    <dbReference type="NCBI Taxonomy" id="435914"/>
    <lineage>
        <taxon>Bacteria</taxon>
        <taxon>Bacillati</taxon>
        <taxon>Actinomycetota</taxon>
        <taxon>Actinomycetes</taxon>
        <taxon>Mycobacteriales</taxon>
        <taxon>Fodinicola</taxon>
    </lineage>
</organism>
<dbReference type="Proteomes" id="UP001500618">
    <property type="component" value="Unassembled WGS sequence"/>
</dbReference>
<keyword evidence="4" id="KW-0411">Iron-sulfur</keyword>
<comment type="caution">
    <text evidence="5">The sequence shown here is derived from an EMBL/GenBank/DDBJ whole genome shotgun (WGS) entry which is preliminary data.</text>
</comment>
<name>A0ABN2I709_9ACTN</name>